<dbReference type="InterPro" id="IPR042185">
    <property type="entry name" value="Serpin_sf_2"/>
</dbReference>
<evidence type="ECO:0000313" key="1">
    <source>
        <dbReference type="EMBL" id="KAK8939956.1"/>
    </source>
</evidence>
<sequence>MTKFKEFYLLDGSMVQAPFMSSIKRQFISTSDTFTVVKLPYKQQLGGHLINKLKFSMLFFSQIRGTGFMI</sequence>
<dbReference type="EMBL" id="JBBWWR010000020">
    <property type="protein sequence ID" value="KAK8939956.1"/>
    <property type="molecule type" value="Genomic_DNA"/>
</dbReference>
<gene>
    <name evidence="1" type="primary">PAZX</name>
    <name evidence="1" type="ORF">KSP40_PGU016694</name>
</gene>
<accession>A0ABR2LG36</accession>
<reference evidence="1 2" key="1">
    <citation type="journal article" date="2022" name="Nat. Plants">
        <title>Genomes of leafy and leafless Platanthera orchids illuminate the evolution of mycoheterotrophy.</title>
        <authorList>
            <person name="Li M.H."/>
            <person name="Liu K.W."/>
            <person name="Li Z."/>
            <person name="Lu H.C."/>
            <person name="Ye Q.L."/>
            <person name="Zhang D."/>
            <person name="Wang J.Y."/>
            <person name="Li Y.F."/>
            <person name="Zhong Z.M."/>
            <person name="Liu X."/>
            <person name="Yu X."/>
            <person name="Liu D.K."/>
            <person name="Tu X.D."/>
            <person name="Liu B."/>
            <person name="Hao Y."/>
            <person name="Liao X.Y."/>
            <person name="Jiang Y.T."/>
            <person name="Sun W.H."/>
            <person name="Chen J."/>
            <person name="Chen Y.Q."/>
            <person name="Ai Y."/>
            <person name="Zhai J.W."/>
            <person name="Wu S.S."/>
            <person name="Zhou Z."/>
            <person name="Hsiao Y.Y."/>
            <person name="Wu W.L."/>
            <person name="Chen Y.Y."/>
            <person name="Lin Y.F."/>
            <person name="Hsu J.L."/>
            <person name="Li C.Y."/>
            <person name="Wang Z.W."/>
            <person name="Zhao X."/>
            <person name="Zhong W.Y."/>
            <person name="Ma X.K."/>
            <person name="Ma L."/>
            <person name="Huang J."/>
            <person name="Chen G.Z."/>
            <person name="Huang M.Z."/>
            <person name="Huang L."/>
            <person name="Peng D.H."/>
            <person name="Luo Y.B."/>
            <person name="Zou S.Q."/>
            <person name="Chen S.P."/>
            <person name="Lan S."/>
            <person name="Tsai W.C."/>
            <person name="Van de Peer Y."/>
            <person name="Liu Z.J."/>
        </authorList>
    </citation>
    <scope>NUCLEOTIDE SEQUENCE [LARGE SCALE GENOMIC DNA]</scope>
    <source>
        <strain evidence="1">Lor288</strain>
    </source>
</reference>
<dbReference type="Proteomes" id="UP001412067">
    <property type="component" value="Unassembled WGS sequence"/>
</dbReference>
<organism evidence="1 2">
    <name type="scientific">Platanthera guangdongensis</name>
    <dbReference type="NCBI Taxonomy" id="2320717"/>
    <lineage>
        <taxon>Eukaryota</taxon>
        <taxon>Viridiplantae</taxon>
        <taxon>Streptophyta</taxon>
        <taxon>Embryophyta</taxon>
        <taxon>Tracheophyta</taxon>
        <taxon>Spermatophyta</taxon>
        <taxon>Magnoliopsida</taxon>
        <taxon>Liliopsida</taxon>
        <taxon>Asparagales</taxon>
        <taxon>Orchidaceae</taxon>
        <taxon>Orchidoideae</taxon>
        <taxon>Orchideae</taxon>
        <taxon>Orchidinae</taxon>
        <taxon>Platanthera</taxon>
    </lineage>
</organism>
<keyword evidence="2" id="KW-1185">Reference proteome</keyword>
<name>A0ABR2LG36_9ASPA</name>
<dbReference type="Gene3D" id="2.30.39.10">
    <property type="entry name" value="Alpha-1-antitrypsin, domain 1"/>
    <property type="match status" value="1"/>
</dbReference>
<dbReference type="SUPFAM" id="SSF56574">
    <property type="entry name" value="Serpins"/>
    <property type="match status" value="1"/>
</dbReference>
<evidence type="ECO:0000313" key="2">
    <source>
        <dbReference type="Proteomes" id="UP001412067"/>
    </source>
</evidence>
<dbReference type="InterPro" id="IPR036186">
    <property type="entry name" value="Serpin_sf"/>
</dbReference>
<protein>
    <submittedName>
        <fullName evidence="1">Serpin-ZX</fullName>
    </submittedName>
</protein>
<comment type="caution">
    <text evidence="1">The sequence shown here is derived from an EMBL/GenBank/DDBJ whole genome shotgun (WGS) entry which is preliminary data.</text>
</comment>
<proteinExistence type="predicted"/>